<name>A0ABQ6I956_9MICO</name>
<evidence type="ECO:0000313" key="3">
    <source>
        <dbReference type="Proteomes" id="UP001157091"/>
    </source>
</evidence>
<accession>A0ABQ6I956</accession>
<gene>
    <name evidence="2" type="ORF">GCM10025864_42420</name>
</gene>
<organism evidence="2 3">
    <name type="scientific">Luteimicrobium album</name>
    <dbReference type="NCBI Taxonomy" id="1054550"/>
    <lineage>
        <taxon>Bacteria</taxon>
        <taxon>Bacillati</taxon>
        <taxon>Actinomycetota</taxon>
        <taxon>Actinomycetes</taxon>
        <taxon>Micrococcales</taxon>
        <taxon>Luteimicrobium</taxon>
    </lineage>
</organism>
<dbReference type="CDD" id="cd02440">
    <property type="entry name" value="AdoMet_MTases"/>
    <property type="match status" value="1"/>
</dbReference>
<evidence type="ECO:0000313" key="2">
    <source>
        <dbReference type="EMBL" id="GMA26483.1"/>
    </source>
</evidence>
<feature type="domain" description="Methyltransferase type 12" evidence="1">
    <location>
        <begin position="49"/>
        <end position="142"/>
    </location>
</feature>
<sequence>MNHRTTTAPWVRAVARGLDGVNARHPWNHNDHFHGWVLRRLPRRRRAALDVGCGHGGLLALLAGRFDRADGIDADPATAAWAEARFAEDGRVRVRELTFADVRVPDGLDGYDAVTMVAVLHHLDLVPALEHVRELLAPGGRLLVVGLARLGSRRDVAVDLVSAVANPLVGMIKHPRAVRTTPDDVPPGDRPAAGSVPTMVVRDATATFDEVARVARSVLPGARLRRRLFFRYTLEWTAPR</sequence>
<evidence type="ECO:0000259" key="1">
    <source>
        <dbReference type="Pfam" id="PF08242"/>
    </source>
</evidence>
<keyword evidence="2" id="KW-0830">Ubiquinone</keyword>
<protein>
    <submittedName>
        <fullName evidence="2">Ubiquinone biosynthesis protein</fullName>
    </submittedName>
</protein>
<proteinExistence type="predicted"/>
<dbReference type="InterPro" id="IPR029063">
    <property type="entry name" value="SAM-dependent_MTases_sf"/>
</dbReference>
<dbReference type="EMBL" id="BSUK01000001">
    <property type="protein sequence ID" value="GMA26483.1"/>
    <property type="molecule type" value="Genomic_DNA"/>
</dbReference>
<dbReference type="RefSeq" id="WP_284294753.1">
    <property type="nucleotide sequence ID" value="NZ_BSUK01000001.1"/>
</dbReference>
<dbReference type="Proteomes" id="UP001157091">
    <property type="component" value="Unassembled WGS sequence"/>
</dbReference>
<dbReference type="SUPFAM" id="SSF53335">
    <property type="entry name" value="S-adenosyl-L-methionine-dependent methyltransferases"/>
    <property type="match status" value="1"/>
</dbReference>
<keyword evidence="3" id="KW-1185">Reference proteome</keyword>
<dbReference type="PANTHER" id="PTHR43861">
    <property type="entry name" value="TRANS-ACONITATE 2-METHYLTRANSFERASE-RELATED"/>
    <property type="match status" value="1"/>
</dbReference>
<dbReference type="Gene3D" id="3.40.50.150">
    <property type="entry name" value="Vaccinia Virus protein VP39"/>
    <property type="match status" value="1"/>
</dbReference>
<dbReference type="InterPro" id="IPR013217">
    <property type="entry name" value="Methyltransf_12"/>
</dbReference>
<dbReference type="Pfam" id="PF08242">
    <property type="entry name" value="Methyltransf_12"/>
    <property type="match status" value="1"/>
</dbReference>
<reference evidence="3" key="1">
    <citation type="journal article" date="2019" name="Int. J. Syst. Evol. Microbiol.">
        <title>The Global Catalogue of Microorganisms (GCM) 10K type strain sequencing project: providing services to taxonomists for standard genome sequencing and annotation.</title>
        <authorList>
            <consortium name="The Broad Institute Genomics Platform"/>
            <consortium name="The Broad Institute Genome Sequencing Center for Infectious Disease"/>
            <person name="Wu L."/>
            <person name="Ma J."/>
        </authorList>
    </citation>
    <scope>NUCLEOTIDE SEQUENCE [LARGE SCALE GENOMIC DNA]</scope>
    <source>
        <strain evidence="3">NBRC 106348</strain>
    </source>
</reference>
<comment type="caution">
    <text evidence="2">The sequence shown here is derived from an EMBL/GenBank/DDBJ whole genome shotgun (WGS) entry which is preliminary data.</text>
</comment>
<dbReference type="PANTHER" id="PTHR43861:SF1">
    <property type="entry name" value="TRANS-ACONITATE 2-METHYLTRANSFERASE"/>
    <property type="match status" value="1"/>
</dbReference>